<evidence type="ECO:0000256" key="6">
    <source>
        <dbReference type="ARBA" id="ARBA00023288"/>
    </source>
</evidence>
<evidence type="ECO:0000313" key="9">
    <source>
        <dbReference type="Proteomes" id="UP000005244"/>
    </source>
</evidence>
<organism evidence="8 9">
    <name type="scientific">Peptoanaerobacter stomatis</name>
    <dbReference type="NCBI Taxonomy" id="796937"/>
    <lineage>
        <taxon>Bacteria</taxon>
        <taxon>Bacillati</taxon>
        <taxon>Bacillota</taxon>
        <taxon>Clostridia</taxon>
        <taxon>Peptostreptococcales</taxon>
        <taxon>Filifactoraceae</taxon>
        <taxon>Peptoanaerobacter</taxon>
    </lineage>
</organism>
<dbReference type="RefSeq" id="WP_009530299.1">
    <property type="nucleotide sequence ID" value="NZ_ALNK01000005.1"/>
</dbReference>
<dbReference type="PANTHER" id="PTHR30429">
    <property type="entry name" value="D-METHIONINE-BINDING LIPOPROTEIN METQ"/>
    <property type="match status" value="1"/>
</dbReference>
<evidence type="ECO:0000256" key="5">
    <source>
        <dbReference type="ARBA" id="ARBA00023139"/>
    </source>
</evidence>
<evidence type="ECO:0000313" key="8">
    <source>
        <dbReference type="EMBL" id="EJU24625.1"/>
    </source>
</evidence>
<protein>
    <submittedName>
        <fullName evidence="8">NLPA lipoprotein</fullName>
    </submittedName>
</protein>
<comment type="similarity">
    <text evidence="2">Belongs to the NlpA lipoprotein family.</text>
</comment>
<dbReference type="Gene3D" id="3.40.190.10">
    <property type="entry name" value="Periplasmic binding protein-like II"/>
    <property type="match status" value="2"/>
</dbReference>
<evidence type="ECO:0000256" key="4">
    <source>
        <dbReference type="ARBA" id="ARBA00023136"/>
    </source>
</evidence>
<dbReference type="AlphaFoldDB" id="J6HI70"/>
<dbReference type="SUPFAM" id="SSF53850">
    <property type="entry name" value="Periplasmic binding protein-like II"/>
    <property type="match status" value="1"/>
</dbReference>
<feature type="chain" id="PRO_5039066596" evidence="7">
    <location>
        <begin position="21"/>
        <end position="281"/>
    </location>
</feature>
<keyword evidence="6 8" id="KW-0449">Lipoprotein</keyword>
<proteinExistence type="inferred from homology"/>
<dbReference type="PROSITE" id="PS51257">
    <property type="entry name" value="PROKAR_LIPOPROTEIN"/>
    <property type="match status" value="1"/>
</dbReference>
<keyword evidence="9" id="KW-1185">Reference proteome</keyword>
<dbReference type="Proteomes" id="UP000005244">
    <property type="component" value="Unassembled WGS sequence"/>
</dbReference>
<reference evidence="8 9" key="1">
    <citation type="submission" date="2012-07" db="EMBL/GenBank/DDBJ databases">
        <authorList>
            <person name="Durkin A.S."/>
            <person name="McCorrison J."/>
            <person name="Torralba M."/>
            <person name="Gillis M."/>
            <person name="Methe B."/>
            <person name="Sutton G."/>
            <person name="Nelson K.E."/>
        </authorList>
    </citation>
    <scope>NUCLEOTIDE SEQUENCE [LARGE SCALE GENOMIC DNA]</scope>
    <source>
        <strain evidence="8 9">OBRC8</strain>
    </source>
</reference>
<gene>
    <name evidence="8" type="ORF">HMPREF1143_1217</name>
</gene>
<evidence type="ECO:0000256" key="7">
    <source>
        <dbReference type="SAM" id="SignalP"/>
    </source>
</evidence>
<keyword evidence="4" id="KW-0472">Membrane</keyword>
<evidence type="ECO:0000256" key="2">
    <source>
        <dbReference type="ARBA" id="ARBA00008973"/>
    </source>
</evidence>
<dbReference type="Pfam" id="PF03180">
    <property type="entry name" value="Lipoprotein_9"/>
    <property type="match status" value="1"/>
</dbReference>
<dbReference type="InterPro" id="IPR004872">
    <property type="entry name" value="Lipoprotein_NlpA"/>
</dbReference>
<accession>J6HI70</accession>
<evidence type="ECO:0000256" key="3">
    <source>
        <dbReference type="ARBA" id="ARBA00022729"/>
    </source>
</evidence>
<dbReference type="PANTHER" id="PTHR30429:SF3">
    <property type="entry name" value="LIPOPROTEIN"/>
    <property type="match status" value="1"/>
</dbReference>
<keyword evidence="5" id="KW-0564">Palmitate</keyword>
<dbReference type="GO" id="GO:0016020">
    <property type="term" value="C:membrane"/>
    <property type="evidence" value="ECO:0007669"/>
    <property type="project" value="UniProtKB-SubCell"/>
</dbReference>
<sequence>MKKNIKKLLVLALSSALLLAGCSSGEKNGKDEKQGELRKYKLGVNGTDHSAWEDIRQRLNKQGIDLEFVEFADYIQPNKALSSGDIDLNAFQTEIYFNSFIKENNIDNLTSIGYTVIAPMGVYSSKVKDLKELKSDKPLKVAIPNDTSNGGRALKFLESLGYIKVDESKGNLPSVLDITEYTIPVEIIEMAANQIPASLPDLDFGIINNGVAYEAGLTIAKDAIAYEDYKEERMRDYWNIIAARKEDAEKEDFKLIVKEYQTDATKEALDRQYGGQTIPVW</sequence>
<comment type="subcellular location">
    <subcellularLocation>
        <location evidence="1">Membrane</location>
        <topology evidence="1">Lipid-anchor</topology>
    </subcellularLocation>
</comment>
<dbReference type="EMBL" id="ALNK01000005">
    <property type="protein sequence ID" value="EJU24625.1"/>
    <property type="molecule type" value="Genomic_DNA"/>
</dbReference>
<dbReference type="PATRIC" id="fig|796941.3.peg.171"/>
<name>J6HI70_9FIRM</name>
<feature type="signal peptide" evidence="7">
    <location>
        <begin position="1"/>
        <end position="20"/>
    </location>
</feature>
<comment type="caution">
    <text evidence="8">The sequence shown here is derived from an EMBL/GenBank/DDBJ whole genome shotgun (WGS) entry which is preliminary data.</text>
</comment>
<keyword evidence="3 7" id="KW-0732">Signal</keyword>
<evidence type="ECO:0000256" key="1">
    <source>
        <dbReference type="ARBA" id="ARBA00004635"/>
    </source>
</evidence>